<evidence type="ECO:0000256" key="2">
    <source>
        <dbReference type="ARBA" id="ARBA00022741"/>
    </source>
</evidence>
<dbReference type="PANTHER" id="PTHR43289">
    <property type="entry name" value="MITOGEN-ACTIVATED PROTEIN KINASE KINASE KINASE 20-RELATED"/>
    <property type="match status" value="1"/>
</dbReference>
<name>A0ABZ2K721_9BACT</name>
<gene>
    <name evidence="8" type="ORF">LZC95_41660</name>
</gene>
<keyword evidence="8" id="KW-0723">Serine/threonine-protein kinase</keyword>
<protein>
    <submittedName>
        <fullName evidence="8">Serine/threonine protein kinase</fullName>
    </submittedName>
</protein>
<evidence type="ECO:0000313" key="8">
    <source>
        <dbReference type="EMBL" id="WXA92945.1"/>
    </source>
</evidence>
<keyword evidence="6" id="KW-0812">Transmembrane</keyword>
<dbReference type="GO" id="GO:0004674">
    <property type="term" value="F:protein serine/threonine kinase activity"/>
    <property type="evidence" value="ECO:0007669"/>
    <property type="project" value="UniProtKB-KW"/>
</dbReference>
<feature type="transmembrane region" description="Helical" evidence="6">
    <location>
        <begin position="189"/>
        <end position="207"/>
    </location>
</feature>
<evidence type="ECO:0000256" key="6">
    <source>
        <dbReference type="SAM" id="Phobius"/>
    </source>
</evidence>
<feature type="transmembrane region" description="Helical" evidence="6">
    <location>
        <begin position="50"/>
        <end position="66"/>
    </location>
</feature>
<organism evidence="8 9">
    <name type="scientific">Pendulispora brunnea</name>
    <dbReference type="NCBI Taxonomy" id="2905690"/>
    <lineage>
        <taxon>Bacteria</taxon>
        <taxon>Pseudomonadati</taxon>
        <taxon>Myxococcota</taxon>
        <taxon>Myxococcia</taxon>
        <taxon>Myxococcales</taxon>
        <taxon>Sorangiineae</taxon>
        <taxon>Pendulisporaceae</taxon>
        <taxon>Pendulispora</taxon>
    </lineage>
</organism>
<dbReference type="PROSITE" id="PS00108">
    <property type="entry name" value="PROTEIN_KINASE_ST"/>
    <property type="match status" value="1"/>
</dbReference>
<dbReference type="InterPro" id="IPR008271">
    <property type="entry name" value="Ser/Thr_kinase_AS"/>
</dbReference>
<feature type="domain" description="Protein kinase" evidence="7">
    <location>
        <begin position="220"/>
        <end position="486"/>
    </location>
</feature>
<feature type="transmembrane region" description="Helical" evidence="6">
    <location>
        <begin position="111"/>
        <end position="139"/>
    </location>
</feature>
<dbReference type="InterPro" id="IPR000719">
    <property type="entry name" value="Prot_kinase_dom"/>
</dbReference>
<dbReference type="Gene3D" id="1.10.510.10">
    <property type="entry name" value="Transferase(Phosphotransferase) domain 1"/>
    <property type="match status" value="1"/>
</dbReference>
<keyword evidence="6" id="KW-0472">Membrane</keyword>
<evidence type="ECO:0000256" key="4">
    <source>
        <dbReference type="ARBA" id="ARBA00022840"/>
    </source>
</evidence>
<dbReference type="CDD" id="cd14014">
    <property type="entry name" value="STKc_PknB_like"/>
    <property type="match status" value="1"/>
</dbReference>
<keyword evidence="6" id="KW-1133">Transmembrane helix</keyword>
<keyword evidence="3 8" id="KW-0418">Kinase</keyword>
<dbReference type="PANTHER" id="PTHR43289:SF6">
    <property type="entry name" value="SERINE_THREONINE-PROTEIN KINASE NEKL-3"/>
    <property type="match status" value="1"/>
</dbReference>
<keyword evidence="4 5" id="KW-0067">ATP-binding</keyword>
<dbReference type="EMBL" id="CP089982">
    <property type="protein sequence ID" value="WXA92945.1"/>
    <property type="molecule type" value="Genomic_DNA"/>
</dbReference>
<dbReference type="Pfam" id="PF00069">
    <property type="entry name" value="Pkinase"/>
    <property type="match status" value="1"/>
</dbReference>
<reference evidence="8 9" key="1">
    <citation type="submission" date="2021-12" db="EMBL/GenBank/DDBJ databases">
        <title>Discovery of the Pendulisporaceae a myxobacterial family with distinct sporulation behavior and unique specialized metabolism.</title>
        <authorList>
            <person name="Garcia R."/>
            <person name="Popoff A."/>
            <person name="Bader C.D."/>
            <person name="Loehr J."/>
            <person name="Walesch S."/>
            <person name="Walt C."/>
            <person name="Boldt J."/>
            <person name="Bunk B."/>
            <person name="Haeckl F.J.F.P.J."/>
            <person name="Gunesch A.P."/>
            <person name="Birkelbach J."/>
            <person name="Nuebel U."/>
            <person name="Pietschmann T."/>
            <person name="Bach T."/>
            <person name="Mueller R."/>
        </authorList>
    </citation>
    <scope>NUCLEOTIDE SEQUENCE [LARGE SCALE GENOMIC DNA]</scope>
    <source>
        <strain evidence="8 9">MSr12523</strain>
    </source>
</reference>
<keyword evidence="9" id="KW-1185">Reference proteome</keyword>
<dbReference type="SUPFAM" id="SSF56112">
    <property type="entry name" value="Protein kinase-like (PK-like)"/>
    <property type="match status" value="1"/>
</dbReference>
<proteinExistence type="predicted"/>
<evidence type="ECO:0000256" key="1">
    <source>
        <dbReference type="ARBA" id="ARBA00022679"/>
    </source>
</evidence>
<feature type="binding site" evidence="5">
    <location>
        <position position="249"/>
    </location>
    <ligand>
        <name>ATP</name>
        <dbReference type="ChEBI" id="CHEBI:30616"/>
    </ligand>
</feature>
<feature type="transmembrane region" description="Helical" evidence="6">
    <location>
        <begin position="12"/>
        <end position="38"/>
    </location>
</feature>
<evidence type="ECO:0000256" key="5">
    <source>
        <dbReference type="PROSITE-ProRule" id="PRU10141"/>
    </source>
</evidence>
<feature type="transmembrane region" description="Helical" evidence="6">
    <location>
        <begin position="151"/>
        <end position="169"/>
    </location>
</feature>
<feature type="transmembrane region" description="Helical" evidence="6">
    <location>
        <begin position="78"/>
        <end position="99"/>
    </location>
</feature>
<keyword evidence="1" id="KW-0808">Transferase</keyword>
<evidence type="ECO:0000256" key="3">
    <source>
        <dbReference type="ARBA" id="ARBA00022777"/>
    </source>
</evidence>
<dbReference type="PROSITE" id="PS50011">
    <property type="entry name" value="PROTEIN_KINASE_DOM"/>
    <property type="match status" value="1"/>
</dbReference>
<dbReference type="PROSITE" id="PS00107">
    <property type="entry name" value="PROTEIN_KINASE_ATP"/>
    <property type="match status" value="1"/>
</dbReference>
<dbReference type="Proteomes" id="UP001379533">
    <property type="component" value="Chromosome"/>
</dbReference>
<dbReference type="SMART" id="SM00220">
    <property type="entry name" value="S_TKc"/>
    <property type="match status" value="1"/>
</dbReference>
<evidence type="ECO:0000313" key="9">
    <source>
        <dbReference type="Proteomes" id="UP001379533"/>
    </source>
</evidence>
<dbReference type="InterPro" id="IPR017441">
    <property type="entry name" value="Protein_kinase_ATP_BS"/>
</dbReference>
<evidence type="ECO:0000259" key="7">
    <source>
        <dbReference type="PROSITE" id="PS50011"/>
    </source>
</evidence>
<sequence length="512" mass="54645">MNDSLIGQSLSARVALFGAAWTGVSLFGVLVHLTTTLILGSPKELVEPSFAIQGIVCVIPGAMWLLCRTPRNASFARLVEAVGLVAGAVTISYMCRLLAHETTPATEGVPARFGALLVGVAYDGFATIGVYASAVMFTLRSALVPSRTRHTLLLGLAMGAGIVLVFAYFAPLGPDGPRQVSVGVSTMSLWLLVVAVCAVLSATIYGLHQEIREARQLGQYTLDEKIGEGGMGIVYRAHHAMLRRPTAIKLLPHDRVGDEAIQRFEREVQLTAELTHPNTITVYDYGRTPDGVFYYAMELLDGATVQALVDTTGAQPPARVVHVLRMVAGALAEAHGRGLIHRDIKPANVILSERGGTPDVATVLDFGLARDLANGEDHGLTFDGKIMGTPMYLAPEVIKKANAADARSDIYALGAVAYFMLTGHPVFEASTIVEVCSHHLHSPVMPLSQRLGASIPAELDALIVQCLAKEPEGRPQSARALAEALAAIDLAAWTESDARAWWDAHGARVKAR</sequence>
<accession>A0ABZ2K721</accession>
<dbReference type="Gene3D" id="3.30.200.20">
    <property type="entry name" value="Phosphorylase Kinase, domain 1"/>
    <property type="match status" value="1"/>
</dbReference>
<dbReference type="InterPro" id="IPR011009">
    <property type="entry name" value="Kinase-like_dom_sf"/>
</dbReference>
<keyword evidence="2 5" id="KW-0547">Nucleotide-binding</keyword>
<dbReference type="RefSeq" id="WP_394843544.1">
    <property type="nucleotide sequence ID" value="NZ_CP089982.1"/>
</dbReference>